<evidence type="ECO:0000313" key="4">
    <source>
        <dbReference type="EMBL" id="PKI38283.1"/>
    </source>
</evidence>
<dbReference type="PANTHER" id="PTHR37244:SF1">
    <property type="entry name" value="NADP-SPECIFIC GLUTAMATE DEHYDROGENASE"/>
    <property type="match status" value="1"/>
</dbReference>
<comment type="caution">
    <text evidence="3">The sequence shown here is derived from an EMBL/GenBank/DDBJ whole genome shotgun (WGS) entry which is preliminary data.</text>
</comment>
<keyword evidence="6" id="KW-1185">Reference proteome</keyword>
<evidence type="ECO:0000256" key="2">
    <source>
        <dbReference type="SAM" id="Phobius"/>
    </source>
</evidence>
<keyword evidence="2" id="KW-0472">Membrane</keyword>
<dbReference type="Proteomes" id="UP000233551">
    <property type="component" value="Unassembled WGS sequence"/>
</dbReference>
<dbReference type="AlphaFoldDB" id="A0A218XTA8"/>
<feature type="region of interest" description="Disordered" evidence="1">
    <location>
        <begin position="193"/>
        <end position="219"/>
    </location>
</feature>
<dbReference type="EMBL" id="PGOL01004155">
    <property type="protein sequence ID" value="PKI38283.1"/>
    <property type="molecule type" value="Genomic_DNA"/>
</dbReference>
<keyword evidence="2" id="KW-0812">Transmembrane</keyword>
<sequence length="303" mass="33850">MDLDNFQDEETPSSMVIPKLLHPYPSIRLEIRLFYIRLAPCPAIDTLPRHLTLRCLHRHLGISLEINGIRFPDLNPATLTLKRDRVDRDAREVTYLSTDSVRISGSVEFQVLDNEDVILCGSLERMDDNWTDGDPGFEKISRTGWSMDCYAANSISSGRNSGVSAPSIEVYIAGCCSGSPVILTKTVEVSPRRKSSRQGMLDSIPEDEEVGKEERTGNGFLCHTNSQVPGSDEDDYESDMKYRHSFYSQDMYAGEDGEISWFNAGVRVGVGISLGVCVGVGLGVGLLMRSYQATTRNFRRRFF</sequence>
<reference evidence="4 6" key="3">
    <citation type="submission" date="2017-11" db="EMBL/GenBank/DDBJ databases">
        <title>De-novo sequencing of pomegranate (Punica granatum L.) genome.</title>
        <authorList>
            <person name="Akparov Z."/>
            <person name="Amiraslanov A."/>
            <person name="Hajiyeva S."/>
            <person name="Abbasov M."/>
            <person name="Kaur K."/>
            <person name="Hamwieh A."/>
            <person name="Solovyev V."/>
            <person name="Salamov A."/>
            <person name="Braich B."/>
            <person name="Kosarev P."/>
            <person name="Mahmoud A."/>
            <person name="Hajiyev E."/>
            <person name="Babayeva S."/>
            <person name="Izzatullayeva V."/>
            <person name="Mammadov A."/>
            <person name="Mammadov A."/>
            <person name="Sharifova S."/>
            <person name="Ojaghi J."/>
            <person name="Eynullazada K."/>
            <person name="Bayramov B."/>
            <person name="Abdulazimova A."/>
            <person name="Shahmuradov I."/>
        </authorList>
    </citation>
    <scope>NUCLEOTIDE SEQUENCE [LARGE SCALE GENOMIC DNA]</scope>
    <source>
        <strain evidence="4">AG2017</strain>
        <strain evidence="6">cv. AG2017</strain>
        <tissue evidence="4">Leaf</tissue>
    </source>
</reference>
<evidence type="ECO:0000313" key="3">
    <source>
        <dbReference type="EMBL" id="OWM88174.1"/>
    </source>
</evidence>
<evidence type="ECO:0000256" key="1">
    <source>
        <dbReference type="SAM" id="MobiDB-lite"/>
    </source>
</evidence>
<dbReference type="Proteomes" id="UP000197138">
    <property type="component" value="Unassembled WGS sequence"/>
</dbReference>
<protein>
    <recommendedName>
        <fullName evidence="7">Erythronate-4-phosphate dehydrogenase family protein</fullName>
    </recommendedName>
</protein>
<dbReference type="OrthoDB" id="2016101at2759"/>
<organism evidence="3 5">
    <name type="scientific">Punica granatum</name>
    <name type="common">Pomegranate</name>
    <dbReference type="NCBI Taxonomy" id="22663"/>
    <lineage>
        <taxon>Eukaryota</taxon>
        <taxon>Viridiplantae</taxon>
        <taxon>Streptophyta</taxon>
        <taxon>Embryophyta</taxon>
        <taxon>Tracheophyta</taxon>
        <taxon>Spermatophyta</taxon>
        <taxon>Magnoliopsida</taxon>
        <taxon>eudicotyledons</taxon>
        <taxon>Gunneridae</taxon>
        <taxon>Pentapetalae</taxon>
        <taxon>rosids</taxon>
        <taxon>malvids</taxon>
        <taxon>Myrtales</taxon>
        <taxon>Lythraceae</taxon>
        <taxon>Punica</taxon>
    </lineage>
</organism>
<keyword evidence="2" id="KW-1133">Transmembrane helix</keyword>
<evidence type="ECO:0000313" key="5">
    <source>
        <dbReference type="Proteomes" id="UP000197138"/>
    </source>
</evidence>
<name>A0A218XTA8_PUNGR</name>
<dbReference type="STRING" id="22663.A0A218XTA8"/>
<reference evidence="3" key="2">
    <citation type="submission" date="2017-06" db="EMBL/GenBank/DDBJ databases">
        <title>The pomegranate genome and the genomics of punicalagin biosynthesis.</title>
        <authorList>
            <person name="Xu C."/>
        </authorList>
    </citation>
    <scope>NUCLEOTIDE SEQUENCE [LARGE SCALE GENOMIC DNA]</scope>
    <source>
        <tissue evidence="3">Fresh leaf</tissue>
    </source>
</reference>
<dbReference type="EMBL" id="MTKT01000797">
    <property type="protein sequence ID" value="OWM88174.1"/>
    <property type="molecule type" value="Genomic_DNA"/>
</dbReference>
<dbReference type="PANTHER" id="PTHR37244">
    <property type="entry name" value="NADP-SPECIFIC GLUTAMATE DEHYDROGENASE"/>
    <property type="match status" value="1"/>
</dbReference>
<proteinExistence type="predicted"/>
<gene>
    <name evidence="3" type="ORF">CDL15_Pgr003586</name>
    <name evidence="4" type="ORF">CRG98_041330</name>
</gene>
<reference evidence="5" key="1">
    <citation type="journal article" date="2017" name="Plant J.">
        <title>The pomegranate (Punica granatum L.) genome and the genomics of punicalagin biosynthesis.</title>
        <authorList>
            <person name="Qin G."/>
            <person name="Xu C."/>
            <person name="Ming R."/>
            <person name="Tang H."/>
            <person name="Guyot R."/>
            <person name="Kramer E.M."/>
            <person name="Hu Y."/>
            <person name="Yi X."/>
            <person name="Qi Y."/>
            <person name="Xu X."/>
            <person name="Gao Z."/>
            <person name="Pan H."/>
            <person name="Jian J."/>
            <person name="Tian Y."/>
            <person name="Yue Z."/>
            <person name="Xu Y."/>
        </authorList>
    </citation>
    <scope>NUCLEOTIDE SEQUENCE [LARGE SCALE GENOMIC DNA]</scope>
    <source>
        <strain evidence="5">cv. Dabenzi</strain>
    </source>
</reference>
<evidence type="ECO:0000313" key="6">
    <source>
        <dbReference type="Proteomes" id="UP000233551"/>
    </source>
</evidence>
<accession>A0A218XTA8</accession>
<dbReference type="GeneID" id="116205365"/>
<feature type="transmembrane region" description="Helical" evidence="2">
    <location>
        <begin position="268"/>
        <end position="291"/>
    </location>
</feature>
<evidence type="ECO:0008006" key="7">
    <source>
        <dbReference type="Google" id="ProtNLM"/>
    </source>
</evidence>